<feature type="compositionally biased region" description="Basic and acidic residues" evidence="1">
    <location>
        <begin position="607"/>
        <end position="666"/>
    </location>
</feature>
<feature type="compositionally biased region" description="Basic residues" evidence="1">
    <location>
        <begin position="580"/>
        <end position="606"/>
    </location>
</feature>
<dbReference type="Pfam" id="PF15996">
    <property type="entry name" value="PNISR"/>
    <property type="match status" value="1"/>
</dbReference>
<dbReference type="Proteomes" id="UP000494106">
    <property type="component" value="Unassembled WGS sequence"/>
</dbReference>
<gene>
    <name evidence="2" type="ORF">APLA_LOCUS3227</name>
</gene>
<dbReference type="OrthoDB" id="10065820at2759"/>
<dbReference type="InterPro" id="IPR031937">
    <property type="entry name" value="PNISR"/>
</dbReference>
<evidence type="ECO:0000256" key="1">
    <source>
        <dbReference type="SAM" id="MobiDB-lite"/>
    </source>
</evidence>
<name>A0A8S0Z256_ARCPL</name>
<feature type="compositionally biased region" description="Acidic residues" evidence="1">
    <location>
        <begin position="290"/>
        <end position="301"/>
    </location>
</feature>
<feature type="compositionally biased region" description="Basic and acidic residues" evidence="1">
    <location>
        <begin position="238"/>
        <end position="273"/>
    </location>
</feature>
<dbReference type="EMBL" id="CADEBC010000232">
    <property type="protein sequence ID" value="CAB3227064.1"/>
    <property type="molecule type" value="Genomic_DNA"/>
</dbReference>
<comment type="caution">
    <text evidence="2">The sequence shown here is derived from an EMBL/GenBank/DDBJ whole genome shotgun (WGS) entry which is preliminary data.</text>
</comment>
<proteinExistence type="predicted"/>
<reference evidence="2 3" key="1">
    <citation type="submission" date="2020-04" db="EMBL/GenBank/DDBJ databases">
        <authorList>
            <person name="Wallbank WR R."/>
            <person name="Pardo Diaz C."/>
            <person name="Kozak K."/>
            <person name="Martin S."/>
            <person name="Jiggins C."/>
            <person name="Moest M."/>
            <person name="Warren A I."/>
            <person name="Byers J.R.P. K."/>
            <person name="Montejo-Kovacevich G."/>
            <person name="Yen C E."/>
        </authorList>
    </citation>
    <scope>NUCLEOTIDE SEQUENCE [LARGE SCALE GENOMIC DNA]</scope>
</reference>
<evidence type="ECO:0000313" key="3">
    <source>
        <dbReference type="Proteomes" id="UP000494106"/>
    </source>
</evidence>
<feature type="region of interest" description="Disordered" evidence="1">
    <location>
        <begin position="137"/>
        <end position="224"/>
    </location>
</feature>
<feature type="region of interest" description="Disordered" evidence="1">
    <location>
        <begin position="238"/>
        <end position="325"/>
    </location>
</feature>
<feature type="compositionally biased region" description="Acidic residues" evidence="1">
    <location>
        <begin position="62"/>
        <end position="72"/>
    </location>
</feature>
<dbReference type="AlphaFoldDB" id="A0A8S0Z256"/>
<protein>
    <recommendedName>
        <fullName evidence="4">Arginine/serine-rich protein PNISR</fullName>
    </recommendedName>
</protein>
<evidence type="ECO:0000313" key="2">
    <source>
        <dbReference type="EMBL" id="CAB3227064.1"/>
    </source>
</evidence>
<organism evidence="2 3">
    <name type="scientific">Arctia plantaginis</name>
    <name type="common">Wood tiger moth</name>
    <name type="synonym">Phalaena plantaginis</name>
    <dbReference type="NCBI Taxonomy" id="874455"/>
    <lineage>
        <taxon>Eukaryota</taxon>
        <taxon>Metazoa</taxon>
        <taxon>Ecdysozoa</taxon>
        <taxon>Arthropoda</taxon>
        <taxon>Hexapoda</taxon>
        <taxon>Insecta</taxon>
        <taxon>Pterygota</taxon>
        <taxon>Neoptera</taxon>
        <taxon>Endopterygota</taxon>
        <taxon>Lepidoptera</taxon>
        <taxon>Glossata</taxon>
        <taxon>Ditrysia</taxon>
        <taxon>Noctuoidea</taxon>
        <taxon>Erebidae</taxon>
        <taxon>Arctiinae</taxon>
        <taxon>Arctia</taxon>
    </lineage>
</organism>
<dbReference type="PANTHER" id="PTHR31518">
    <property type="entry name" value="ARGININE/SERINE-RICH PROTEIN PNISR"/>
    <property type="match status" value="1"/>
</dbReference>
<feature type="compositionally biased region" description="Basic and acidic residues" evidence="1">
    <location>
        <begin position="421"/>
        <end position="457"/>
    </location>
</feature>
<feature type="compositionally biased region" description="Low complexity" evidence="1">
    <location>
        <begin position="539"/>
        <end position="553"/>
    </location>
</feature>
<evidence type="ECO:0008006" key="4">
    <source>
        <dbReference type="Google" id="ProtNLM"/>
    </source>
</evidence>
<keyword evidence="3" id="KW-1185">Reference proteome</keyword>
<feature type="compositionally biased region" description="Basic and acidic residues" evidence="1">
    <location>
        <begin position="499"/>
        <end position="525"/>
    </location>
</feature>
<feature type="compositionally biased region" description="Basic residues" evidence="1">
    <location>
        <begin position="175"/>
        <end position="190"/>
    </location>
</feature>
<feature type="compositionally biased region" description="Acidic residues" evidence="1">
    <location>
        <begin position="408"/>
        <end position="420"/>
    </location>
</feature>
<accession>A0A8S0Z256</accession>
<feature type="region of interest" description="Disordered" evidence="1">
    <location>
        <begin position="403"/>
        <end position="701"/>
    </location>
</feature>
<sequence length="701" mass="79561">MYSGKDAANTAYPTQWALNPTAYQNIDSSQVDWAALAQQWIAMKEAAAIVAVPPAPPAKPEEEGEAPMEVENPDTNSDGPIPPGAEWNSSTNSWGGWNNQWGWAWSGSGPTDSKITPDSAIGISPLLEGYVPPEGAASMPGYTTGTPAPTFQHGYWTAPQAEQANSRSSSLSRDRRSKSKNREHKPRNSRSQREKAPVIPAVIEPLVMPTAIPSATIDAAKRRQLPAWIREGLEKMEREKQKAIEREQEKRAREVAEKEKKRLEEEELERMKAEASGQPVLPPKSKFESDSEGEEGQEEEKENTTLSSPVNQEQEEESIKVKQEREELPPLVKRSKEEIMQEVMLAVRRSLTEILLEVTDQEIQTVSQEELARYTALQASRLNAMKASKSKALAAIASGLGLGAYESSSDESGDEDEQNDLSDHQLQEIIKRKRLDFERTSREIEAEVRRAEARENEEQPMTPTHATPERPNRSRSSATPPPVESETPTKVPARRISKDRRNSYKTVDKVDGVRKLESISEEKTRKSNKRHHTPSPNLKSSKTNNKESSTTSSDSEEDSSSSSSERSSETDPEIESETKAKKRRRRNSSSSGSRKKSKRVKHKKEKSSRADEKRYSKSKYYDEYERSEKSRSKRKDDHYDKHKSSKSRDYDRHKDRYRESSEELRTRSSSRRPRRDRHDRHDRLPLPQMDTTIEPRVICKY</sequence>
<feature type="compositionally biased region" description="Basic residues" evidence="1">
    <location>
        <begin position="668"/>
        <end position="678"/>
    </location>
</feature>
<feature type="region of interest" description="Disordered" evidence="1">
    <location>
        <begin position="54"/>
        <end position="83"/>
    </location>
</feature>